<keyword evidence="4" id="KW-0804">Transcription</keyword>
<feature type="compositionally biased region" description="Polar residues" evidence="6">
    <location>
        <begin position="126"/>
        <end position="135"/>
    </location>
</feature>
<evidence type="ECO:0000259" key="7">
    <source>
        <dbReference type="PROSITE" id="PS50048"/>
    </source>
</evidence>
<dbReference type="SUPFAM" id="SSF57701">
    <property type="entry name" value="Zn2/Cys6 DNA-binding domain"/>
    <property type="match status" value="1"/>
</dbReference>
<dbReference type="GO" id="GO:0000978">
    <property type="term" value="F:RNA polymerase II cis-regulatory region sequence-specific DNA binding"/>
    <property type="evidence" value="ECO:0007669"/>
    <property type="project" value="TreeGrafter"/>
</dbReference>
<name>A0A395GTE6_9EURO</name>
<dbReference type="SMART" id="SM00066">
    <property type="entry name" value="GAL4"/>
    <property type="match status" value="1"/>
</dbReference>
<dbReference type="GO" id="GO:0005634">
    <property type="term" value="C:nucleus"/>
    <property type="evidence" value="ECO:0007669"/>
    <property type="project" value="TreeGrafter"/>
</dbReference>
<dbReference type="PANTHER" id="PTHR47424:SF4">
    <property type="entry name" value="ZN(II)2CYS6 TRANSCRIPTION FACTOR (EUROFUNG)"/>
    <property type="match status" value="1"/>
</dbReference>
<feature type="region of interest" description="Disordered" evidence="6">
    <location>
        <begin position="121"/>
        <end position="156"/>
    </location>
</feature>
<dbReference type="SMART" id="SM00906">
    <property type="entry name" value="Fungal_trans"/>
    <property type="match status" value="1"/>
</dbReference>
<dbReference type="Gene3D" id="4.10.240.10">
    <property type="entry name" value="Zn(2)-C6 fungal-type DNA-binding domain"/>
    <property type="match status" value="1"/>
</dbReference>
<dbReference type="CDD" id="cd12148">
    <property type="entry name" value="fungal_TF_MHR"/>
    <property type="match status" value="1"/>
</dbReference>
<feature type="region of interest" description="Disordered" evidence="6">
    <location>
        <begin position="59"/>
        <end position="101"/>
    </location>
</feature>
<proteinExistence type="predicted"/>
<keyword evidence="5" id="KW-0539">Nucleus</keyword>
<evidence type="ECO:0000256" key="2">
    <source>
        <dbReference type="ARBA" id="ARBA00023015"/>
    </source>
</evidence>
<keyword evidence="3" id="KW-0238">DNA-binding</keyword>
<evidence type="ECO:0000256" key="1">
    <source>
        <dbReference type="ARBA" id="ARBA00022723"/>
    </source>
</evidence>
<dbReference type="GO" id="GO:0000981">
    <property type="term" value="F:DNA-binding transcription factor activity, RNA polymerase II-specific"/>
    <property type="evidence" value="ECO:0007669"/>
    <property type="project" value="InterPro"/>
</dbReference>
<dbReference type="InterPro" id="IPR036864">
    <property type="entry name" value="Zn2-C6_fun-type_DNA-bd_sf"/>
</dbReference>
<evidence type="ECO:0000256" key="4">
    <source>
        <dbReference type="ARBA" id="ARBA00023163"/>
    </source>
</evidence>
<dbReference type="InterPro" id="IPR001138">
    <property type="entry name" value="Zn2Cys6_DnaBD"/>
</dbReference>
<dbReference type="AlphaFoldDB" id="A0A395GTE6"/>
<dbReference type="GO" id="GO:0008270">
    <property type="term" value="F:zinc ion binding"/>
    <property type="evidence" value="ECO:0007669"/>
    <property type="project" value="InterPro"/>
</dbReference>
<dbReference type="PANTHER" id="PTHR47424">
    <property type="entry name" value="REGULATORY PROTEIN GAL4"/>
    <property type="match status" value="1"/>
</dbReference>
<dbReference type="EMBL" id="KZ824451">
    <property type="protein sequence ID" value="RAK98706.1"/>
    <property type="molecule type" value="Genomic_DNA"/>
</dbReference>
<dbReference type="Pfam" id="PF04082">
    <property type="entry name" value="Fungal_trans"/>
    <property type="match status" value="1"/>
</dbReference>
<dbReference type="GO" id="GO:0000435">
    <property type="term" value="P:positive regulation of transcription from RNA polymerase II promoter by galactose"/>
    <property type="evidence" value="ECO:0007669"/>
    <property type="project" value="TreeGrafter"/>
</dbReference>
<keyword evidence="1" id="KW-0479">Metal-binding</keyword>
<dbReference type="CDD" id="cd00067">
    <property type="entry name" value="GAL4"/>
    <property type="match status" value="1"/>
</dbReference>
<keyword evidence="9" id="KW-1185">Reference proteome</keyword>
<keyword evidence="2" id="KW-0805">Transcription regulation</keyword>
<evidence type="ECO:0000256" key="3">
    <source>
        <dbReference type="ARBA" id="ARBA00023125"/>
    </source>
</evidence>
<reference evidence="8 9" key="1">
    <citation type="submission" date="2018-02" db="EMBL/GenBank/DDBJ databases">
        <title>The genomes of Aspergillus section Nigri reveals drivers in fungal speciation.</title>
        <authorList>
            <consortium name="DOE Joint Genome Institute"/>
            <person name="Vesth T.C."/>
            <person name="Nybo J."/>
            <person name="Theobald S."/>
            <person name="Brandl J."/>
            <person name="Frisvad J.C."/>
            <person name="Nielsen K.F."/>
            <person name="Lyhne E.K."/>
            <person name="Kogle M.E."/>
            <person name="Kuo A."/>
            <person name="Riley R."/>
            <person name="Clum A."/>
            <person name="Nolan M."/>
            <person name="Lipzen A."/>
            <person name="Salamov A."/>
            <person name="Henrissat B."/>
            <person name="Wiebenga A."/>
            <person name="De vries R.P."/>
            <person name="Grigoriev I.V."/>
            <person name="Mortensen U.H."/>
            <person name="Andersen M.R."/>
            <person name="Baker S.E."/>
        </authorList>
    </citation>
    <scope>NUCLEOTIDE SEQUENCE [LARGE SCALE GENOMIC DNA]</scope>
    <source>
        <strain evidence="8 9">CBS 121593</strain>
    </source>
</reference>
<sequence length="661" mass="74726">MMFTFQTSQSSPPGQVLRGPRPKRVKINVACNVCKARKTKCDGARPICGPCAKRKGASPDCVYRETDSGDSPVVTAIDRTEQSGDMSERPMNDLPTDDNDRASSYVPSGSLFGASGGVHILPEGTPRNTQENSSRGLPKALKRLPRLQRQAPRKAPDLQYSIPPRKVADILFNLYWDYVDSAYPWLDRPAIESAYETLWVKDGEPAMNERVLHCLLNLMFATSCVASQGEPPLSRDHSSPVFFTRAQELMTYDVMEMYNFEIIQILLLTAVYQQHEREPQRCFRNIGMAIHIAQELGLHIPETTEAMENPKERDLARQVWNGCVILDRICSMTFGCALKIPQSVAKKGLNALTLPSDTANIALPSKVNFYISFCRLHYIIGDVLETFYIVGDTKTEQSSSLFDKFASLFRIDSALNDWARSLHPFFQMPSDAEDPTPTKHITREANVLRARYLSVRLLLFRLLLLQIHQQRPENPPGGLYTDDQIMPHVVFQCQLNCTKAAADMIEFIGRNSPEQKQAYILPSHWYTVSYVYMAVTNLLAAKSSPQIVEYFSDARLQDILQQARDILKDHEEHPILASRCSSVLKLIADYAPGEVSVGDQDQTFMQDLAMDRQDPQPISYSLAMGEQYSFDWNDWPMFFAQLNGDTPAGSWELEDNLYPEH</sequence>
<dbReference type="GO" id="GO:0006351">
    <property type="term" value="P:DNA-templated transcription"/>
    <property type="evidence" value="ECO:0007669"/>
    <property type="project" value="InterPro"/>
</dbReference>
<feature type="compositionally biased region" description="Polar residues" evidence="6">
    <location>
        <begin position="1"/>
        <end position="13"/>
    </location>
</feature>
<feature type="domain" description="Zn(2)-C6 fungal-type" evidence="7">
    <location>
        <begin position="30"/>
        <end position="63"/>
    </location>
</feature>
<dbReference type="OrthoDB" id="424974at2759"/>
<dbReference type="Pfam" id="PF00172">
    <property type="entry name" value="Zn_clus"/>
    <property type="match status" value="1"/>
</dbReference>
<accession>A0A395GTE6</accession>
<evidence type="ECO:0000313" key="8">
    <source>
        <dbReference type="EMBL" id="RAK98706.1"/>
    </source>
</evidence>
<gene>
    <name evidence="8" type="ORF">BO80DRAFT_457050</name>
</gene>
<feature type="region of interest" description="Disordered" evidence="6">
    <location>
        <begin position="1"/>
        <end position="20"/>
    </location>
</feature>
<dbReference type="STRING" id="1448316.A0A395GTE6"/>
<protein>
    <recommendedName>
        <fullName evidence="7">Zn(2)-C6 fungal-type domain-containing protein</fullName>
    </recommendedName>
</protein>
<evidence type="ECO:0000256" key="6">
    <source>
        <dbReference type="SAM" id="MobiDB-lite"/>
    </source>
</evidence>
<evidence type="ECO:0000256" key="5">
    <source>
        <dbReference type="ARBA" id="ARBA00023242"/>
    </source>
</evidence>
<feature type="compositionally biased region" description="Basic and acidic residues" evidence="6">
    <location>
        <begin position="78"/>
        <end position="91"/>
    </location>
</feature>
<dbReference type="InterPro" id="IPR007219">
    <property type="entry name" value="XnlR_reg_dom"/>
</dbReference>
<dbReference type="PROSITE" id="PS50048">
    <property type="entry name" value="ZN2_CY6_FUNGAL_2"/>
    <property type="match status" value="1"/>
</dbReference>
<dbReference type="GeneID" id="37227071"/>
<dbReference type="Proteomes" id="UP000249402">
    <property type="component" value="Unassembled WGS sequence"/>
</dbReference>
<dbReference type="RefSeq" id="XP_025573034.1">
    <property type="nucleotide sequence ID" value="XM_025722206.1"/>
</dbReference>
<evidence type="ECO:0000313" key="9">
    <source>
        <dbReference type="Proteomes" id="UP000249402"/>
    </source>
</evidence>
<dbReference type="VEuPathDB" id="FungiDB:BO80DRAFT_457050"/>
<dbReference type="InterPro" id="IPR051127">
    <property type="entry name" value="Fungal_SecMet_Regulators"/>
</dbReference>
<organism evidence="8 9">
    <name type="scientific">Aspergillus ibericus CBS 121593</name>
    <dbReference type="NCBI Taxonomy" id="1448316"/>
    <lineage>
        <taxon>Eukaryota</taxon>
        <taxon>Fungi</taxon>
        <taxon>Dikarya</taxon>
        <taxon>Ascomycota</taxon>
        <taxon>Pezizomycotina</taxon>
        <taxon>Eurotiomycetes</taxon>
        <taxon>Eurotiomycetidae</taxon>
        <taxon>Eurotiales</taxon>
        <taxon>Aspergillaceae</taxon>
        <taxon>Aspergillus</taxon>
        <taxon>Aspergillus subgen. Circumdati</taxon>
    </lineage>
</organism>